<dbReference type="EMBL" id="BK015711">
    <property type="protein sequence ID" value="DAE21401.1"/>
    <property type="molecule type" value="Genomic_DNA"/>
</dbReference>
<protein>
    <submittedName>
        <fullName evidence="1">Uncharacterized protein</fullName>
    </submittedName>
</protein>
<sequence length="210" mass="23749">MNLVMTVNEPIYRGDNLNQKITYLIPLRVGEVDMLTATPYLSYIRADGVADIVRLERTEEKYKEAYYQYVFPVSCRLSKYPGEVCTWLQIFSGTPSNPTIAKSGECLLYVEESKNMDDYICDHQLSAIYALQKQTETTESGVETIRVEMEKKGDNLVYDSEKKVLQMSSNGKPVGDPIDMSEMVNDDETIHFGEEDSDPSADADAVIYFG</sequence>
<evidence type="ECO:0000313" key="1">
    <source>
        <dbReference type="EMBL" id="DAE21401.1"/>
    </source>
</evidence>
<reference evidence="1" key="1">
    <citation type="journal article" date="2021" name="Proc. Natl. Acad. Sci. U.S.A.">
        <title>A Catalog of Tens of Thousands of Viruses from Human Metagenomes Reveals Hidden Associations with Chronic Diseases.</title>
        <authorList>
            <person name="Tisza M.J."/>
            <person name="Buck C.B."/>
        </authorList>
    </citation>
    <scope>NUCLEOTIDE SEQUENCE</scope>
    <source>
        <strain evidence="1">CtE6L85</strain>
    </source>
</reference>
<accession>A0A8S5QRF0</accession>
<proteinExistence type="predicted"/>
<organism evidence="1">
    <name type="scientific">Siphoviridae sp. ctE6L85</name>
    <dbReference type="NCBI Taxonomy" id="2826202"/>
    <lineage>
        <taxon>Viruses</taxon>
        <taxon>Duplodnaviria</taxon>
        <taxon>Heunggongvirae</taxon>
        <taxon>Uroviricota</taxon>
        <taxon>Caudoviricetes</taxon>
    </lineage>
</organism>
<name>A0A8S5QRF0_9CAUD</name>